<name>A0A654M090_9ARCH</name>
<dbReference type="KEGG" id="taa:NMY3_01706"/>
<organism evidence="1 2">
    <name type="scientific">Candidatus Nitrosocosmicus oleophilus</name>
    <dbReference type="NCBI Taxonomy" id="1353260"/>
    <lineage>
        <taxon>Archaea</taxon>
        <taxon>Nitrososphaerota</taxon>
        <taxon>Nitrososphaeria</taxon>
        <taxon>Nitrososphaerales</taxon>
        <taxon>Nitrososphaeraceae</taxon>
        <taxon>Candidatus Nitrosocosmicus</taxon>
    </lineage>
</organism>
<evidence type="ECO:0000313" key="1">
    <source>
        <dbReference type="EMBL" id="ALI35909.1"/>
    </source>
</evidence>
<keyword evidence="2" id="KW-1185">Reference proteome</keyword>
<gene>
    <name evidence="1" type="ORF">NMY3_01706</name>
</gene>
<evidence type="ECO:0000313" key="2">
    <source>
        <dbReference type="Proteomes" id="UP000058925"/>
    </source>
</evidence>
<dbReference type="EMBL" id="CP012850">
    <property type="protein sequence ID" value="ALI35909.1"/>
    <property type="molecule type" value="Genomic_DNA"/>
</dbReference>
<sequence length="38" mass="4382">MLTNGKLKMCKFATCNSFGTFVIDLMESYKVYQPEEDV</sequence>
<dbReference type="AlphaFoldDB" id="A0A654M090"/>
<reference evidence="2" key="1">
    <citation type="submission" date="2015-10" db="EMBL/GenBank/DDBJ databases">
        <title>Niche specialization of a soil ammonia-oxidizing archaeon, Candidatus Nitrosocosmicus oleophilus.</title>
        <authorList>
            <person name="Jung M.-Y."/>
            <person name="Rhee S.-K."/>
        </authorList>
    </citation>
    <scope>NUCLEOTIDE SEQUENCE [LARGE SCALE GENOMIC DNA]</scope>
    <source>
        <strain evidence="2">MY3</strain>
    </source>
</reference>
<dbReference type="Proteomes" id="UP000058925">
    <property type="component" value="Chromosome"/>
</dbReference>
<proteinExistence type="predicted"/>
<protein>
    <submittedName>
        <fullName evidence="1">Uncharacterized protein</fullName>
    </submittedName>
</protein>
<accession>A0A654M090</accession>